<proteinExistence type="predicted"/>
<evidence type="ECO:0000313" key="1">
    <source>
        <dbReference type="EMBL" id="CDW48600.1"/>
    </source>
</evidence>
<dbReference type="EMBL" id="HACA01031239">
    <property type="protein sequence ID" value="CDW48600.1"/>
    <property type="molecule type" value="Transcribed_RNA"/>
</dbReference>
<protein>
    <submittedName>
        <fullName evidence="1">Uncharacterized protein</fullName>
    </submittedName>
</protein>
<reference evidence="1" key="1">
    <citation type="submission" date="2014-05" db="EMBL/GenBank/DDBJ databases">
        <authorList>
            <person name="Chronopoulou M."/>
        </authorList>
    </citation>
    <scope>NUCLEOTIDE SEQUENCE</scope>
    <source>
        <tissue evidence="1">Whole organism</tissue>
    </source>
</reference>
<feature type="non-terminal residue" evidence="1">
    <location>
        <position position="1"/>
    </location>
</feature>
<organism evidence="1">
    <name type="scientific">Lepeophtheirus salmonis</name>
    <name type="common">Salmon louse</name>
    <name type="synonym">Caligus salmonis</name>
    <dbReference type="NCBI Taxonomy" id="72036"/>
    <lineage>
        <taxon>Eukaryota</taxon>
        <taxon>Metazoa</taxon>
        <taxon>Ecdysozoa</taxon>
        <taxon>Arthropoda</taxon>
        <taxon>Crustacea</taxon>
        <taxon>Multicrustacea</taxon>
        <taxon>Hexanauplia</taxon>
        <taxon>Copepoda</taxon>
        <taxon>Siphonostomatoida</taxon>
        <taxon>Caligidae</taxon>
        <taxon>Lepeophtheirus</taxon>
    </lineage>
</organism>
<name>A0A0K2VDZ8_LEPSM</name>
<sequence>AFEERELSNILFIPSTRLITAEIADFFLKRLKSEIFFCHDCSSNLYRLGSARLAV</sequence>
<accession>A0A0K2VDZ8</accession>
<dbReference type="AlphaFoldDB" id="A0A0K2VDZ8"/>